<accession>A0ABV0VCZ2</accession>
<dbReference type="Proteomes" id="UP001482620">
    <property type="component" value="Unassembled WGS sequence"/>
</dbReference>
<proteinExistence type="predicted"/>
<protein>
    <submittedName>
        <fullName evidence="1">Uncharacterized protein</fullName>
    </submittedName>
</protein>
<keyword evidence="2" id="KW-1185">Reference proteome</keyword>
<evidence type="ECO:0000313" key="2">
    <source>
        <dbReference type="Proteomes" id="UP001482620"/>
    </source>
</evidence>
<comment type="caution">
    <text evidence="1">The sequence shown here is derived from an EMBL/GenBank/DDBJ whole genome shotgun (WGS) entry which is preliminary data.</text>
</comment>
<evidence type="ECO:0000313" key="1">
    <source>
        <dbReference type="EMBL" id="MEQ2255168.1"/>
    </source>
</evidence>
<sequence>MIPHPPYSLHPAIHPFFPALPPSFHGPCVVSHQLPVLLKYFKLVNNHYGCAVKWRKGIITTPEQNQINPFLFYFSQFFLLPIAYSHPPTRVHTQSDTAFTRDLLGLSVIKC</sequence>
<name>A0ABV0VCZ2_9TELE</name>
<dbReference type="EMBL" id="JAHRIQ010105088">
    <property type="protein sequence ID" value="MEQ2255168.1"/>
    <property type="molecule type" value="Genomic_DNA"/>
</dbReference>
<organism evidence="1 2">
    <name type="scientific">Ilyodon furcidens</name>
    <name type="common">goldbreast splitfin</name>
    <dbReference type="NCBI Taxonomy" id="33524"/>
    <lineage>
        <taxon>Eukaryota</taxon>
        <taxon>Metazoa</taxon>
        <taxon>Chordata</taxon>
        <taxon>Craniata</taxon>
        <taxon>Vertebrata</taxon>
        <taxon>Euteleostomi</taxon>
        <taxon>Actinopterygii</taxon>
        <taxon>Neopterygii</taxon>
        <taxon>Teleostei</taxon>
        <taxon>Neoteleostei</taxon>
        <taxon>Acanthomorphata</taxon>
        <taxon>Ovalentaria</taxon>
        <taxon>Atherinomorphae</taxon>
        <taxon>Cyprinodontiformes</taxon>
        <taxon>Goodeidae</taxon>
        <taxon>Ilyodon</taxon>
    </lineage>
</organism>
<reference evidence="1 2" key="1">
    <citation type="submission" date="2021-06" db="EMBL/GenBank/DDBJ databases">
        <authorList>
            <person name="Palmer J.M."/>
        </authorList>
    </citation>
    <scope>NUCLEOTIDE SEQUENCE [LARGE SCALE GENOMIC DNA]</scope>
    <source>
        <strain evidence="2">if_2019</strain>
        <tissue evidence="1">Muscle</tissue>
    </source>
</reference>
<gene>
    <name evidence="1" type="ORF">ILYODFUR_011022</name>
</gene>